<accession>A0A841RFP3</accession>
<dbReference type="SUPFAM" id="SSF103473">
    <property type="entry name" value="MFS general substrate transporter"/>
    <property type="match status" value="1"/>
</dbReference>
<comment type="similarity">
    <text evidence="1">Belongs to the sodium:galactoside symporter (TC 2.A.2) family.</text>
</comment>
<dbReference type="GO" id="GO:0005886">
    <property type="term" value="C:plasma membrane"/>
    <property type="evidence" value="ECO:0007669"/>
    <property type="project" value="TreeGrafter"/>
</dbReference>
<dbReference type="RefSeq" id="WP_246434094.1">
    <property type="nucleotide sequence ID" value="NZ_JACHGJ010000009.1"/>
</dbReference>
<gene>
    <name evidence="3" type="ORF">HNR50_003725</name>
</gene>
<feature type="transmembrane region" description="Helical" evidence="2">
    <location>
        <begin position="12"/>
        <end position="32"/>
    </location>
</feature>
<feature type="transmembrane region" description="Helical" evidence="2">
    <location>
        <begin position="233"/>
        <end position="253"/>
    </location>
</feature>
<evidence type="ECO:0000256" key="2">
    <source>
        <dbReference type="SAM" id="Phobius"/>
    </source>
</evidence>
<feature type="transmembrane region" description="Helical" evidence="2">
    <location>
        <begin position="372"/>
        <end position="400"/>
    </location>
</feature>
<keyword evidence="2" id="KW-1133">Transmembrane helix</keyword>
<sequence>MNTERKKITLSIQILYGIGVSYAIVDQIFAQWVMTYYLPPERFSFSPFLSPLFIALALMLSRFVDMVADPLVGFWSDRLDTKWGRRIPFMFIGAIPLSLATIAFFYPVKSGGIPSFLYLALTGSVFFIFYTIVGAPYNALIPELSHSQKDRLNLSTWQSVFRLVYTAVAMILPGILISLLGKGDDEQGLRLMVIALSALAAVGILVTSFSINEKSYSGGKTSHSDLKSSLKEIFGNRSFLIYLGGFLLFFIGFNNLRASINYFVIDIMLLPPGAITTVSALLFGVAAAFFYPINRISRRSGYRKPMLYSLAGLAIASGALFFVGRGLPLWTGYIIYGFCGIPVAGAAFIFPPAMLSEISAVATLKSKVQIEGLFFGIQGFVLKLAFLVSIALLPLILVSGSGLSFVDMLTSIPEGPDPVGIYRTALVSSCFFVLSFVFYYLFPEEIVRDN</sequence>
<feature type="transmembrane region" description="Helical" evidence="2">
    <location>
        <begin position="273"/>
        <end position="293"/>
    </location>
</feature>
<name>A0A841RFP3_9SPIO</name>
<evidence type="ECO:0000313" key="3">
    <source>
        <dbReference type="EMBL" id="MBB6482037.1"/>
    </source>
</evidence>
<dbReference type="PANTHER" id="PTHR11328">
    <property type="entry name" value="MAJOR FACILITATOR SUPERFAMILY DOMAIN-CONTAINING PROTEIN"/>
    <property type="match status" value="1"/>
</dbReference>
<dbReference type="EMBL" id="JACHGJ010000009">
    <property type="protein sequence ID" value="MBB6482037.1"/>
    <property type="molecule type" value="Genomic_DNA"/>
</dbReference>
<feature type="transmembrane region" description="Helical" evidence="2">
    <location>
        <begin position="192"/>
        <end position="212"/>
    </location>
</feature>
<organism evidence="3 4">
    <name type="scientific">Spirochaeta isovalerica</name>
    <dbReference type="NCBI Taxonomy" id="150"/>
    <lineage>
        <taxon>Bacteria</taxon>
        <taxon>Pseudomonadati</taxon>
        <taxon>Spirochaetota</taxon>
        <taxon>Spirochaetia</taxon>
        <taxon>Spirochaetales</taxon>
        <taxon>Spirochaetaceae</taxon>
        <taxon>Spirochaeta</taxon>
    </lineage>
</organism>
<dbReference type="Gene3D" id="1.20.1250.20">
    <property type="entry name" value="MFS general substrate transporter like domains"/>
    <property type="match status" value="2"/>
</dbReference>
<protein>
    <submittedName>
        <fullName evidence="3">GPH family glycoside/pentoside/hexuronide:cation symporter</fullName>
    </submittedName>
</protein>
<dbReference type="AlphaFoldDB" id="A0A841RFP3"/>
<dbReference type="InterPro" id="IPR036259">
    <property type="entry name" value="MFS_trans_sf"/>
</dbReference>
<feature type="transmembrane region" description="Helical" evidence="2">
    <location>
        <begin position="330"/>
        <end position="351"/>
    </location>
</feature>
<comment type="caution">
    <text evidence="3">The sequence shown here is derived from an EMBL/GenBank/DDBJ whole genome shotgun (WGS) entry which is preliminary data.</text>
</comment>
<proteinExistence type="inferred from homology"/>
<evidence type="ECO:0000256" key="1">
    <source>
        <dbReference type="ARBA" id="ARBA00009617"/>
    </source>
</evidence>
<feature type="transmembrane region" description="Helical" evidence="2">
    <location>
        <begin position="87"/>
        <end position="106"/>
    </location>
</feature>
<dbReference type="Proteomes" id="UP000587760">
    <property type="component" value="Unassembled WGS sequence"/>
</dbReference>
<dbReference type="Pfam" id="PF13347">
    <property type="entry name" value="MFS_2"/>
    <property type="match status" value="1"/>
</dbReference>
<dbReference type="InterPro" id="IPR039672">
    <property type="entry name" value="MFS_2"/>
</dbReference>
<feature type="transmembrane region" description="Helical" evidence="2">
    <location>
        <begin position="420"/>
        <end position="442"/>
    </location>
</feature>
<feature type="transmembrane region" description="Helical" evidence="2">
    <location>
        <begin position="52"/>
        <end position="75"/>
    </location>
</feature>
<reference evidence="3 4" key="1">
    <citation type="submission" date="2020-08" db="EMBL/GenBank/DDBJ databases">
        <title>Genomic Encyclopedia of Type Strains, Phase IV (KMG-IV): sequencing the most valuable type-strain genomes for metagenomic binning, comparative biology and taxonomic classification.</title>
        <authorList>
            <person name="Goeker M."/>
        </authorList>
    </citation>
    <scope>NUCLEOTIDE SEQUENCE [LARGE SCALE GENOMIC DNA]</scope>
    <source>
        <strain evidence="3 4">DSM 2461</strain>
    </source>
</reference>
<keyword evidence="2" id="KW-0812">Transmembrane</keyword>
<dbReference type="PANTHER" id="PTHR11328:SF24">
    <property type="entry name" value="MAJOR FACILITATOR SUPERFAMILY (MFS) PROFILE DOMAIN-CONTAINING PROTEIN"/>
    <property type="match status" value="1"/>
</dbReference>
<feature type="transmembrane region" description="Helical" evidence="2">
    <location>
        <begin position="160"/>
        <end position="180"/>
    </location>
</feature>
<dbReference type="GO" id="GO:0008643">
    <property type="term" value="P:carbohydrate transport"/>
    <property type="evidence" value="ECO:0007669"/>
    <property type="project" value="InterPro"/>
</dbReference>
<evidence type="ECO:0000313" key="4">
    <source>
        <dbReference type="Proteomes" id="UP000587760"/>
    </source>
</evidence>
<feature type="transmembrane region" description="Helical" evidence="2">
    <location>
        <begin position="118"/>
        <end position="140"/>
    </location>
</feature>
<feature type="transmembrane region" description="Helical" evidence="2">
    <location>
        <begin position="305"/>
        <end position="324"/>
    </location>
</feature>
<keyword evidence="4" id="KW-1185">Reference proteome</keyword>
<dbReference type="GO" id="GO:0015293">
    <property type="term" value="F:symporter activity"/>
    <property type="evidence" value="ECO:0007669"/>
    <property type="project" value="InterPro"/>
</dbReference>
<keyword evidence="2" id="KW-0472">Membrane</keyword>